<dbReference type="EMBL" id="MU839055">
    <property type="protein sequence ID" value="KAK1761704.1"/>
    <property type="molecule type" value="Genomic_DNA"/>
</dbReference>
<evidence type="ECO:0000313" key="2">
    <source>
        <dbReference type="Proteomes" id="UP001244011"/>
    </source>
</evidence>
<dbReference type="AlphaFoldDB" id="A0AAJ0BRC0"/>
<proteinExistence type="predicted"/>
<name>A0AAJ0BRC0_9PEZI</name>
<accession>A0AAJ0BRC0</accession>
<dbReference type="RefSeq" id="XP_060277917.1">
    <property type="nucleotide sequence ID" value="XM_060430391.1"/>
</dbReference>
<dbReference type="Proteomes" id="UP001244011">
    <property type="component" value="Unassembled WGS sequence"/>
</dbReference>
<gene>
    <name evidence="1" type="ORF">QBC33DRAFT_564510</name>
</gene>
<evidence type="ECO:0000313" key="1">
    <source>
        <dbReference type="EMBL" id="KAK1761704.1"/>
    </source>
</evidence>
<comment type="caution">
    <text evidence="1">The sequence shown here is derived from an EMBL/GenBank/DDBJ whole genome shotgun (WGS) entry which is preliminary data.</text>
</comment>
<sequence>MGDRLRAEGVGLRILGYAWMDTSEKEYIYKSLSSSHYIKQACIPEPHRFATDADRDFLLAAYRTLKPGLGLQECSARLCGAGFTVWALTAGDA</sequence>
<protein>
    <submittedName>
        <fullName evidence="1">Uncharacterized protein</fullName>
    </submittedName>
</protein>
<reference evidence="1" key="1">
    <citation type="submission" date="2023-06" db="EMBL/GenBank/DDBJ databases">
        <title>Genome-scale phylogeny and comparative genomics of the fungal order Sordariales.</title>
        <authorList>
            <consortium name="Lawrence Berkeley National Laboratory"/>
            <person name="Hensen N."/>
            <person name="Bonometti L."/>
            <person name="Westerberg I."/>
            <person name="Brannstrom I.O."/>
            <person name="Guillou S."/>
            <person name="Cros-Aarteil S."/>
            <person name="Calhoun S."/>
            <person name="Haridas S."/>
            <person name="Kuo A."/>
            <person name="Mondo S."/>
            <person name="Pangilinan J."/>
            <person name="Riley R."/>
            <person name="Labutti K."/>
            <person name="Andreopoulos B."/>
            <person name="Lipzen A."/>
            <person name="Chen C."/>
            <person name="Yanf M."/>
            <person name="Daum C."/>
            <person name="Ng V."/>
            <person name="Clum A."/>
            <person name="Steindorff A."/>
            <person name="Ohm R."/>
            <person name="Martin F."/>
            <person name="Silar P."/>
            <person name="Natvig D."/>
            <person name="Lalanne C."/>
            <person name="Gautier V."/>
            <person name="Ament-Velasquez S.L."/>
            <person name="Kruys A."/>
            <person name="Hutchinson M.I."/>
            <person name="Powell A.J."/>
            <person name="Barry K."/>
            <person name="Miller A.N."/>
            <person name="Grigoriev I.V."/>
            <person name="Debuchy R."/>
            <person name="Gladieux P."/>
            <person name="Thoren M.H."/>
            <person name="Johannesson H."/>
        </authorList>
    </citation>
    <scope>NUCLEOTIDE SEQUENCE</scope>
    <source>
        <strain evidence="1">8032-3</strain>
    </source>
</reference>
<dbReference type="GeneID" id="85313578"/>
<keyword evidence="2" id="KW-1185">Reference proteome</keyword>
<organism evidence="1 2">
    <name type="scientific">Phialemonium atrogriseum</name>
    <dbReference type="NCBI Taxonomy" id="1093897"/>
    <lineage>
        <taxon>Eukaryota</taxon>
        <taxon>Fungi</taxon>
        <taxon>Dikarya</taxon>
        <taxon>Ascomycota</taxon>
        <taxon>Pezizomycotina</taxon>
        <taxon>Sordariomycetes</taxon>
        <taxon>Sordariomycetidae</taxon>
        <taxon>Cephalothecales</taxon>
        <taxon>Cephalothecaceae</taxon>
        <taxon>Phialemonium</taxon>
    </lineage>
</organism>